<protein>
    <submittedName>
        <fullName evidence="1">Uncharacterized protein</fullName>
    </submittedName>
</protein>
<dbReference type="AlphaFoldDB" id="A0AAP0JP21"/>
<comment type="caution">
    <text evidence="1">The sequence shown here is derived from an EMBL/GenBank/DDBJ whole genome shotgun (WGS) entry which is preliminary data.</text>
</comment>
<reference evidence="1 2" key="1">
    <citation type="submission" date="2024-01" db="EMBL/GenBank/DDBJ databases">
        <title>Genome assemblies of Stephania.</title>
        <authorList>
            <person name="Yang L."/>
        </authorList>
    </citation>
    <scope>NUCLEOTIDE SEQUENCE [LARGE SCALE GENOMIC DNA]</scope>
    <source>
        <strain evidence="1">QJT</strain>
        <tissue evidence="1">Leaf</tissue>
    </source>
</reference>
<gene>
    <name evidence="1" type="ORF">Sjap_008141</name>
</gene>
<organism evidence="1 2">
    <name type="scientific">Stephania japonica</name>
    <dbReference type="NCBI Taxonomy" id="461633"/>
    <lineage>
        <taxon>Eukaryota</taxon>
        <taxon>Viridiplantae</taxon>
        <taxon>Streptophyta</taxon>
        <taxon>Embryophyta</taxon>
        <taxon>Tracheophyta</taxon>
        <taxon>Spermatophyta</taxon>
        <taxon>Magnoliopsida</taxon>
        <taxon>Ranunculales</taxon>
        <taxon>Menispermaceae</taxon>
        <taxon>Menispermoideae</taxon>
        <taxon>Cissampelideae</taxon>
        <taxon>Stephania</taxon>
    </lineage>
</organism>
<sequence>MVKECEGKEEGAEILQWCAFGVWHLWKNRNSCVFQNKMESPMQMIDKNLVQGY</sequence>
<name>A0AAP0JP21_9MAGN</name>
<dbReference type="Proteomes" id="UP001417504">
    <property type="component" value="Unassembled WGS sequence"/>
</dbReference>
<accession>A0AAP0JP21</accession>
<dbReference type="EMBL" id="JBBNAE010000003">
    <property type="protein sequence ID" value="KAK9137547.1"/>
    <property type="molecule type" value="Genomic_DNA"/>
</dbReference>
<keyword evidence="2" id="KW-1185">Reference proteome</keyword>
<proteinExistence type="predicted"/>
<evidence type="ECO:0000313" key="2">
    <source>
        <dbReference type="Proteomes" id="UP001417504"/>
    </source>
</evidence>
<evidence type="ECO:0000313" key="1">
    <source>
        <dbReference type="EMBL" id="KAK9137547.1"/>
    </source>
</evidence>